<organism evidence="2 3">
    <name type="scientific">Streptomyces flaveus</name>
    <dbReference type="NCBI Taxonomy" id="66370"/>
    <lineage>
        <taxon>Bacteria</taxon>
        <taxon>Bacillati</taxon>
        <taxon>Actinomycetota</taxon>
        <taxon>Actinomycetes</taxon>
        <taxon>Kitasatosporales</taxon>
        <taxon>Streptomycetaceae</taxon>
        <taxon>Streptomyces</taxon>
        <taxon>Streptomyces aurantiacus group</taxon>
    </lineage>
</organism>
<dbReference type="Proteomes" id="UP000637788">
    <property type="component" value="Unassembled WGS sequence"/>
</dbReference>
<comment type="caution">
    <text evidence="2">The sequence shown here is derived from an EMBL/GenBank/DDBJ whole genome shotgun (WGS) entry which is preliminary data.</text>
</comment>
<reference evidence="2" key="2">
    <citation type="submission" date="2020-09" db="EMBL/GenBank/DDBJ databases">
        <authorList>
            <person name="Sun Q."/>
            <person name="Ohkuma M."/>
        </authorList>
    </citation>
    <scope>NUCLEOTIDE SEQUENCE</scope>
    <source>
        <strain evidence="2">JCM 3035</strain>
    </source>
</reference>
<evidence type="ECO:0000313" key="2">
    <source>
        <dbReference type="EMBL" id="GGK54934.1"/>
    </source>
</evidence>
<protein>
    <submittedName>
        <fullName evidence="2">Uncharacterized protein</fullName>
    </submittedName>
</protein>
<evidence type="ECO:0000313" key="3">
    <source>
        <dbReference type="Proteomes" id="UP000637788"/>
    </source>
</evidence>
<evidence type="ECO:0000256" key="1">
    <source>
        <dbReference type="SAM" id="MobiDB-lite"/>
    </source>
</evidence>
<dbReference type="AlphaFoldDB" id="A0A917QKG0"/>
<sequence>MEDYSPHHNAFAYYKSTADPHHLARKSIAEVGYSGRANHNYDLTDFDASLKAGSLPAVSFLKAGESGPDAKGGYADHCGPGTRQPPPATR</sequence>
<name>A0A917QKG0_9ACTN</name>
<dbReference type="EMBL" id="BMPQ01000003">
    <property type="protein sequence ID" value="GGK54934.1"/>
    <property type="molecule type" value="Genomic_DNA"/>
</dbReference>
<gene>
    <name evidence="2" type="ORF">GCM10010094_14230</name>
</gene>
<proteinExistence type="predicted"/>
<reference evidence="2" key="1">
    <citation type="journal article" date="2014" name="Int. J. Syst. Evol. Microbiol.">
        <title>Complete genome sequence of Corynebacterium casei LMG S-19264T (=DSM 44701T), isolated from a smear-ripened cheese.</title>
        <authorList>
            <consortium name="US DOE Joint Genome Institute (JGI-PGF)"/>
            <person name="Walter F."/>
            <person name="Albersmeier A."/>
            <person name="Kalinowski J."/>
            <person name="Ruckert C."/>
        </authorList>
    </citation>
    <scope>NUCLEOTIDE SEQUENCE</scope>
    <source>
        <strain evidence="2">JCM 3035</strain>
    </source>
</reference>
<feature type="region of interest" description="Disordered" evidence="1">
    <location>
        <begin position="69"/>
        <end position="90"/>
    </location>
</feature>
<accession>A0A917QKG0</accession>
<keyword evidence="3" id="KW-1185">Reference proteome</keyword>